<gene>
    <name evidence="1" type="ORF">RPERSI_LOCUS15988</name>
</gene>
<comment type="caution">
    <text evidence="1">The sequence shown here is derived from an EMBL/GenBank/DDBJ whole genome shotgun (WGS) entry which is preliminary data.</text>
</comment>
<sequence length="48" mass="5535">IIDPEVDSKEDGSQTKKGKRGMITNRTLENKAMQMRNRIIPMKSFGKR</sequence>
<reference evidence="1" key="1">
    <citation type="submission" date="2021-06" db="EMBL/GenBank/DDBJ databases">
        <authorList>
            <person name="Kallberg Y."/>
            <person name="Tangrot J."/>
            <person name="Rosling A."/>
        </authorList>
    </citation>
    <scope>NUCLEOTIDE SEQUENCE</scope>
    <source>
        <strain evidence="1">MA461A</strain>
    </source>
</reference>
<accession>A0ACA9QWW1</accession>
<feature type="non-terminal residue" evidence="1">
    <location>
        <position position="1"/>
    </location>
</feature>
<name>A0ACA9QWW1_9GLOM</name>
<evidence type="ECO:0000313" key="2">
    <source>
        <dbReference type="Proteomes" id="UP000789920"/>
    </source>
</evidence>
<proteinExistence type="predicted"/>
<evidence type="ECO:0000313" key="1">
    <source>
        <dbReference type="EMBL" id="CAG8767578.1"/>
    </source>
</evidence>
<dbReference type="Proteomes" id="UP000789920">
    <property type="component" value="Unassembled WGS sequence"/>
</dbReference>
<protein>
    <submittedName>
        <fullName evidence="1">8559_t:CDS:1</fullName>
    </submittedName>
</protein>
<dbReference type="EMBL" id="CAJVQC010039025">
    <property type="protein sequence ID" value="CAG8767578.1"/>
    <property type="molecule type" value="Genomic_DNA"/>
</dbReference>
<feature type="non-terminal residue" evidence="1">
    <location>
        <position position="48"/>
    </location>
</feature>
<organism evidence="1 2">
    <name type="scientific">Racocetra persica</name>
    <dbReference type="NCBI Taxonomy" id="160502"/>
    <lineage>
        <taxon>Eukaryota</taxon>
        <taxon>Fungi</taxon>
        <taxon>Fungi incertae sedis</taxon>
        <taxon>Mucoromycota</taxon>
        <taxon>Glomeromycotina</taxon>
        <taxon>Glomeromycetes</taxon>
        <taxon>Diversisporales</taxon>
        <taxon>Gigasporaceae</taxon>
        <taxon>Racocetra</taxon>
    </lineage>
</organism>
<keyword evidence="2" id="KW-1185">Reference proteome</keyword>